<dbReference type="Gene3D" id="3.40.395.10">
    <property type="entry name" value="Adenoviral Proteinase, Chain A"/>
    <property type="match status" value="1"/>
</dbReference>
<accession>A0ABU4X430</accession>
<reference evidence="2 3" key="1">
    <citation type="submission" date="2023-08" db="EMBL/GenBank/DDBJ databases">
        <title>Implementing the SeqCode for naming new Mesorhizobium species isolated from Vachellia karroo root nodules.</title>
        <authorList>
            <person name="Van Lill M."/>
        </authorList>
    </citation>
    <scope>NUCLEOTIDE SEQUENCE [LARGE SCALE GENOMIC DNA]</scope>
    <source>
        <strain evidence="2 3">VK3E</strain>
    </source>
</reference>
<dbReference type="Proteomes" id="UP001272097">
    <property type="component" value="Unassembled WGS sequence"/>
</dbReference>
<name>A0ABU4X430_9HYPH</name>
<keyword evidence="3" id="KW-1185">Reference proteome</keyword>
<gene>
    <name evidence="2" type="ORF">RFM51_26190</name>
</gene>
<feature type="compositionally biased region" description="Basic and acidic residues" evidence="1">
    <location>
        <begin position="140"/>
        <end position="153"/>
    </location>
</feature>
<organism evidence="2 3">
    <name type="scientific">Mesorhizobium australafricanum</name>
    <dbReference type="NCBI Taxonomy" id="3072311"/>
    <lineage>
        <taxon>Bacteria</taxon>
        <taxon>Pseudomonadati</taxon>
        <taxon>Pseudomonadota</taxon>
        <taxon>Alphaproteobacteria</taxon>
        <taxon>Hyphomicrobiales</taxon>
        <taxon>Phyllobacteriaceae</taxon>
        <taxon>Mesorhizobium</taxon>
    </lineage>
</organism>
<dbReference type="EMBL" id="JAVIIS010000053">
    <property type="protein sequence ID" value="MDX8443067.1"/>
    <property type="molecule type" value="Genomic_DNA"/>
</dbReference>
<evidence type="ECO:0000313" key="2">
    <source>
        <dbReference type="EMBL" id="MDX8443067.1"/>
    </source>
</evidence>
<evidence type="ECO:0000313" key="3">
    <source>
        <dbReference type="Proteomes" id="UP001272097"/>
    </source>
</evidence>
<comment type="caution">
    <text evidence="2">The sequence shown here is derived from an EMBL/GenBank/DDBJ whole genome shotgun (WGS) entry which is preliminary data.</text>
</comment>
<protein>
    <submittedName>
        <fullName evidence="2">Uncharacterized protein</fullName>
    </submittedName>
</protein>
<sequence length="153" mass="16927">MKRLLLFNDDVVRMTPHLLCQRETVLTQFDACTLVVAFPTLSDIGQCQTPSACGLDPPSRIMDAAVSAFVSNVFVLEATRRWPARLTEGEKSRTQQLHLDTLVADRQALQRRLGAISSRVNEACRDSSPTARFGSSAGPGKERRHDPHTHSDV</sequence>
<dbReference type="RefSeq" id="WP_320217064.1">
    <property type="nucleotide sequence ID" value="NZ_JAVIIS010000053.1"/>
</dbReference>
<evidence type="ECO:0000256" key="1">
    <source>
        <dbReference type="SAM" id="MobiDB-lite"/>
    </source>
</evidence>
<proteinExistence type="predicted"/>
<feature type="region of interest" description="Disordered" evidence="1">
    <location>
        <begin position="120"/>
        <end position="153"/>
    </location>
</feature>